<dbReference type="EMBL" id="JAVRBK010000001">
    <property type="protein sequence ID" value="KAK5649722.1"/>
    <property type="molecule type" value="Genomic_DNA"/>
</dbReference>
<gene>
    <name evidence="2" type="ORF">RI129_000751</name>
</gene>
<feature type="compositionally biased region" description="Basic and acidic residues" evidence="1">
    <location>
        <begin position="540"/>
        <end position="550"/>
    </location>
</feature>
<evidence type="ECO:0000313" key="2">
    <source>
        <dbReference type="EMBL" id="KAK5649722.1"/>
    </source>
</evidence>
<protein>
    <recommendedName>
        <fullName evidence="4">USP domain-containing protein</fullName>
    </recommendedName>
</protein>
<reference evidence="2 3" key="1">
    <citation type="journal article" date="2024" name="Insects">
        <title>An Improved Chromosome-Level Genome Assembly of the Firefly Pyrocoelia pectoralis.</title>
        <authorList>
            <person name="Fu X."/>
            <person name="Meyer-Rochow V.B."/>
            <person name="Ballantyne L."/>
            <person name="Zhu X."/>
        </authorList>
    </citation>
    <scope>NUCLEOTIDE SEQUENCE [LARGE SCALE GENOMIC DNA]</scope>
    <source>
        <strain evidence="2">XCY_ONT2</strain>
    </source>
</reference>
<name>A0AAN7VJL7_9COLE</name>
<evidence type="ECO:0008006" key="4">
    <source>
        <dbReference type="Google" id="ProtNLM"/>
    </source>
</evidence>
<organism evidence="2 3">
    <name type="scientific">Pyrocoelia pectoralis</name>
    <dbReference type="NCBI Taxonomy" id="417401"/>
    <lineage>
        <taxon>Eukaryota</taxon>
        <taxon>Metazoa</taxon>
        <taxon>Ecdysozoa</taxon>
        <taxon>Arthropoda</taxon>
        <taxon>Hexapoda</taxon>
        <taxon>Insecta</taxon>
        <taxon>Pterygota</taxon>
        <taxon>Neoptera</taxon>
        <taxon>Endopterygota</taxon>
        <taxon>Coleoptera</taxon>
        <taxon>Polyphaga</taxon>
        <taxon>Elateriformia</taxon>
        <taxon>Elateroidea</taxon>
        <taxon>Lampyridae</taxon>
        <taxon>Lampyrinae</taxon>
        <taxon>Pyrocoelia</taxon>
    </lineage>
</organism>
<feature type="region of interest" description="Disordered" evidence="1">
    <location>
        <begin position="540"/>
        <end position="559"/>
    </location>
</feature>
<proteinExistence type="predicted"/>
<accession>A0AAN7VJL7</accession>
<dbReference type="AlphaFoldDB" id="A0AAN7VJL7"/>
<dbReference type="CDD" id="cd02257">
    <property type="entry name" value="Peptidase_C19"/>
    <property type="match status" value="1"/>
</dbReference>
<sequence length="1058" mass="121555">MRKPKVGHDELMLGLFEHQQEIEQSLHHSSAAIWKTISSQFSGKITPKAVYTFVKTNRRNCLETLKIEEPLKQRKSDVSEDSDSSSDNGSLGYGLKLDLSLWAKIIPKVGERYLQNGWTHVINDLLMKNGDLNECIWKFKYGYFVSDCNAPYLKMNGSCKECFGTVVVRDFKVLDGEVLLTFEVSNIDKGKHNGKHKRHLTGERRREMGKALASEPPVNFQRNTAVELIKTDPKLRTLPNLDSLRKCKEEFMNYENQNLATASSSRQGPIEKLHILQFTFPYQTAIHHLSVCKFDIKYWSREQLVTYNAYIKECKNIPSKLAVDATGCVVKKIPRPHNSHSGNIFLYSAVIHTSSKHGQIPVTQMLSESHNTDSIAMWLLLWKRQGALVPKVVVCDHSWALLGALCWAFNLMYLKAYMSNMFSILISTHNPNLRCKGVVPACFIRVDYAHVIKIVSHWESMRKKPRRFREFYLHSMSILIKCTRLSESEKLIKALFVLANSEFIGNDANGDQTPAQMSKNILSDLIAQIHPIDLDELEGKEREVSQKPVDEIDEDGDNAEHDDAIKSWIENMLEHSRIQAQAVTNEDNFHYCPDFAKDLARFLKSFLLWSAVLVPVFNYGNHTETSTHVESYFNDLKNRSFANKQLPLRVDKFFVAHYRAIQGMMIMCSHEKQKEAKTELGNEITIKEQPVEDKSEKLYEPEGRIIMSSHKKQKNTKTELGSSVITREQPQECESEEWSEEDWIENWRGQGVCPKRRRTGYYGVPCPEVLTLEAEKKIKISLLKNLNQIRTPIAFNKEKYIIDNSCPFDSVIQALAVGYCDSLEMRRLVDEDGDNIIFKLVKSLLKDGTKPITLKMRIEILIKCGKFECKRFEPISAPGKNQTKHMLKMDCACNVSYILTSFIDELHSGIESMSCQSCGMKRQRQIPFITLDCDERKDFFASMQKSIIKNKSFFCKTCSVENNVQCTARPFLFIDCDHGYIALNELSLQVKYNDRNYVLRAVIHFEQPSASTVIAIGHYVTYGKRLDGLWELFDDCSREFTTVSSNYRINPHLILYSF</sequence>
<dbReference type="Proteomes" id="UP001329430">
    <property type="component" value="Chromosome 1"/>
</dbReference>
<keyword evidence="3" id="KW-1185">Reference proteome</keyword>
<comment type="caution">
    <text evidence="2">The sequence shown here is derived from an EMBL/GenBank/DDBJ whole genome shotgun (WGS) entry which is preliminary data.</text>
</comment>
<evidence type="ECO:0000313" key="3">
    <source>
        <dbReference type="Proteomes" id="UP001329430"/>
    </source>
</evidence>
<evidence type="ECO:0000256" key="1">
    <source>
        <dbReference type="SAM" id="MobiDB-lite"/>
    </source>
</evidence>